<evidence type="ECO:0000313" key="6">
    <source>
        <dbReference type="Proteomes" id="UP000292648"/>
    </source>
</evidence>
<evidence type="ECO:0000313" key="4">
    <source>
        <dbReference type="Proteomes" id="UP000236162"/>
    </source>
</evidence>
<dbReference type="EMBL" id="BDOR01000006">
    <property type="protein sequence ID" value="GBF01885.1"/>
    <property type="molecule type" value="Genomic_DNA"/>
</dbReference>
<dbReference type="Proteomes" id="UP000292648">
    <property type="component" value="Unassembled WGS sequence"/>
</dbReference>
<name>A0A2I9DQ08_9LACO</name>
<dbReference type="Proteomes" id="UP000277896">
    <property type="component" value="Chromosome"/>
</dbReference>
<keyword evidence="4" id="KW-1185">Reference proteome</keyword>
<evidence type="ECO:0000313" key="1">
    <source>
        <dbReference type="EMBL" id="AYJ39605.1"/>
    </source>
</evidence>
<reference evidence="2 4" key="1">
    <citation type="submission" date="2017-04" db="EMBL/GenBank/DDBJ databases">
        <title>In vitro and in silico characterization of Lactobacillus paraplantarum D2-1, a starter culture for soymilk fermentation.</title>
        <authorList>
            <person name="Endo A."/>
            <person name="Sasaki F."/>
            <person name="Maeno S."/>
            <person name="Kanesaki Y."/>
            <person name="Kubota E."/>
            <person name="Torres G.A."/>
            <person name="Tomita S."/>
            <person name="Nakagawa J."/>
        </authorList>
    </citation>
    <scope>NUCLEOTIDE SEQUENCE [LARGE SCALE GENOMIC DNA]</scope>
    <source>
        <strain evidence="2 4">D2-1</strain>
    </source>
</reference>
<gene>
    <name evidence="3" type="ORF">EUZ87_12345</name>
    <name evidence="1" type="ORF">LP667_12740</name>
    <name evidence="2" type="ORF">LPPLD21_01417</name>
</gene>
<evidence type="ECO:0000313" key="5">
    <source>
        <dbReference type="Proteomes" id="UP000277896"/>
    </source>
</evidence>
<dbReference type="EMBL" id="CP032744">
    <property type="protein sequence ID" value="AYJ39605.1"/>
    <property type="molecule type" value="Genomic_DNA"/>
</dbReference>
<protein>
    <submittedName>
        <fullName evidence="3">DUF4867 family protein</fullName>
    </submittedName>
</protein>
<reference evidence="1 5" key="2">
    <citation type="submission" date="2018-10" db="EMBL/GenBank/DDBJ databases">
        <title>Genome seuquencing of Lactobacillus species.</title>
        <authorList>
            <person name="Baek C."/>
            <person name="Yi H."/>
        </authorList>
    </citation>
    <scope>NUCLEOTIDE SEQUENCE [LARGE SCALE GENOMIC DNA]</scope>
    <source>
        <strain evidence="1 5">DSM 10667</strain>
    </source>
</reference>
<proteinExistence type="predicted"/>
<dbReference type="AlphaFoldDB" id="A0A2I9DQ08"/>
<dbReference type="Proteomes" id="UP000236162">
    <property type="component" value="Unassembled WGS sequence"/>
</dbReference>
<dbReference type="Pfam" id="PF16161">
    <property type="entry name" value="DUF4867"/>
    <property type="match status" value="1"/>
</dbReference>
<dbReference type="InterPro" id="IPR032358">
    <property type="entry name" value="DUF4867"/>
</dbReference>
<organism evidence="3 6">
    <name type="scientific">Lactiplantibacillus paraplantarum</name>
    <dbReference type="NCBI Taxonomy" id="60520"/>
    <lineage>
        <taxon>Bacteria</taxon>
        <taxon>Bacillati</taxon>
        <taxon>Bacillota</taxon>
        <taxon>Bacilli</taxon>
        <taxon>Lactobacillales</taxon>
        <taxon>Lactobacillaceae</taxon>
        <taxon>Lactiplantibacillus</taxon>
    </lineage>
</organism>
<dbReference type="RefSeq" id="WP_021731023.1">
    <property type="nucleotide sequence ID" value="NZ_AVAI01000084.1"/>
</dbReference>
<accession>A0A2I9DQ08</accession>
<dbReference type="EMBL" id="SEHH01000096">
    <property type="protein sequence ID" value="TBX39516.1"/>
    <property type="molecule type" value="Genomic_DNA"/>
</dbReference>
<sequence length="218" mass="24224">MYETIRKMNLEYHLYQITDAEFTQYAQIVTTINTSSAAKTLNTRPIPKQGNVYVASDEALEQLAIAHTIQKDVFGGLPVQVGYCNGHTDRMNCLEWHQTPELNWFTEDVVLFLGDVREIHNNQYATANTKAFFVPAGTMIVLYGTTLHYAPCQTSLRGYRCLVALLKGVNSSLATAATGQKQVLLATDKWLIAHSESDEAKNGAFVGLSGNNYQVKIN</sequence>
<evidence type="ECO:0000313" key="2">
    <source>
        <dbReference type="EMBL" id="GBF01885.1"/>
    </source>
</evidence>
<evidence type="ECO:0000313" key="3">
    <source>
        <dbReference type="EMBL" id="TBX39516.1"/>
    </source>
</evidence>
<reference evidence="3 6" key="3">
    <citation type="submission" date="2019-01" db="EMBL/GenBank/DDBJ databases">
        <title>Draft genome sequence of Lactobacillus paraplantarum OSY-TC318, a Producer of the novel lantibiotic Paraplantaracin TC318.</title>
        <authorList>
            <person name="Hussein W.E."/>
            <person name="Huang E."/>
            <person name="Yousef A.E."/>
        </authorList>
    </citation>
    <scope>NUCLEOTIDE SEQUENCE [LARGE SCALE GENOMIC DNA]</scope>
    <source>
        <strain evidence="3 6">OSY-TC318</strain>
    </source>
</reference>